<gene>
    <name evidence="1" type="ORF">SARC_15838</name>
</gene>
<name>A0A0L0F646_9EUKA</name>
<protein>
    <submittedName>
        <fullName evidence="1">Uncharacterized protein</fullName>
    </submittedName>
</protein>
<evidence type="ECO:0000313" key="2">
    <source>
        <dbReference type="Proteomes" id="UP000054560"/>
    </source>
</evidence>
<reference evidence="1 2" key="1">
    <citation type="submission" date="2011-02" db="EMBL/GenBank/DDBJ databases">
        <title>The Genome Sequence of Sphaeroforma arctica JP610.</title>
        <authorList>
            <consortium name="The Broad Institute Genome Sequencing Platform"/>
            <person name="Russ C."/>
            <person name="Cuomo C."/>
            <person name="Young S.K."/>
            <person name="Zeng Q."/>
            <person name="Gargeya S."/>
            <person name="Alvarado L."/>
            <person name="Berlin A."/>
            <person name="Chapman S.B."/>
            <person name="Chen Z."/>
            <person name="Freedman E."/>
            <person name="Gellesch M."/>
            <person name="Goldberg J."/>
            <person name="Griggs A."/>
            <person name="Gujja S."/>
            <person name="Heilman E."/>
            <person name="Heiman D."/>
            <person name="Howarth C."/>
            <person name="Mehta T."/>
            <person name="Neiman D."/>
            <person name="Pearson M."/>
            <person name="Roberts A."/>
            <person name="Saif S."/>
            <person name="Shea T."/>
            <person name="Shenoy N."/>
            <person name="Sisk P."/>
            <person name="Stolte C."/>
            <person name="Sykes S."/>
            <person name="White J."/>
            <person name="Yandava C."/>
            <person name="Burger G."/>
            <person name="Gray M.W."/>
            <person name="Holland P.W.H."/>
            <person name="King N."/>
            <person name="Lang F.B.F."/>
            <person name="Roger A.J."/>
            <person name="Ruiz-Trillo I."/>
            <person name="Haas B."/>
            <person name="Nusbaum C."/>
            <person name="Birren B."/>
        </authorList>
    </citation>
    <scope>NUCLEOTIDE SEQUENCE [LARGE SCALE GENOMIC DNA]</scope>
    <source>
        <strain evidence="1 2">JP610</strain>
    </source>
</reference>
<dbReference type="EMBL" id="KQ248439">
    <property type="protein sequence ID" value="KNC71623.1"/>
    <property type="molecule type" value="Genomic_DNA"/>
</dbReference>
<dbReference type="AlphaFoldDB" id="A0A0L0F646"/>
<dbReference type="Proteomes" id="UP000054560">
    <property type="component" value="Unassembled WGS sequence"/>
</dbReference>
<evidence type="ECO:0000313" key="1">
    <source>
        <dbReference type="EMBL" id="KNC71623.1"/>
    </source>
</evidence>
<organism evidence="1 2">
    <name type="scientific">Sphaeroforma arctica JP610</name>
    <dbReference type="NCBI Taxonomy" id="667725"/>
    <lineage>
        <taxon>Eukaryota</taxon>
        <taxon>Ichthyosporea</taxon>
        <taxon>Ichthyophonida</taxon>
        <taxon>Sphaeroforma</taxon>
    </lineage>
</organism>
<dbReference type="GeneID" id="25916342"/>
<dbReference type="RefSeq" id="XP_014145525.1">
    <property type="nucleotide sequence ID" value="XM_014290050.1"/>
</dbReference>
<accession>A0A0L0F646</accession>
<sequence>MSEDKELRNILMATLARAVARKARREVSIQLFAHGMSLFDGFNSGHGMATAIAFTLTFGYAVESVAVDQGVKQLEKYASLLQTFTQDGVLGPLEKHTLRTYRKRHGITHDNHVTSLQQI</sequence>
<proteinExistence type="predicted"/>
<keyword evidence="2" id="KW-1185">Reference proteome</keyword>